<dbReference type="InterPro" id="IPR036010">
    <property type="entry name" value="2Fe-2S_ferredoxin-like_sf"/>
</dbReference>
<organism evidence="10 11">
    <name type="scientific">Nocardia jiangxiensis</name>
    <dbReference type="NCBI Taxonomy" id="282685"/>
    <lineage>
        <taxon>Bacteria</taxon>
        <taxon>Bacillati</taxon>
        <taxon>Actinomycetota</taxon>
        <taxon>Actinomycetes</taxon>
        <taxon>Mycobacteriales</taxon>
        <taxon>Nocardiaceae</taxon>
        <taxon>Nocardia</taxon>
    </lineage>
</organism>
<dbReference type="SUPFAM" id="SSF63380">
    <property type="entry name" value="Riboflavin synthase domain-like"/>
    <property type="match status" value="1"/>
</dbReference>
<dbReference type="SUPFAM" id="SSF52343">
    <property type="entry name" value="Ferredoxin reductase-like, C-terminal NADP-linked domain"/>
    <property type="match status" value="1"/>
</dbReference>
<dbReference type="InterPro" id="IPR012675">
    <property type="entry name" value="Beta-grasp_dom_sf"/>
</dbReference>
<evidence type="ECO:0000313" key="11">
    <source>
        <dbReference type="Proteomes" id="UP001601992"/>
    </source>
</evidence>
<evidence type="ECO:0000256" key="1">
    <source>
        <dbReference type="ARBA" id="ARBA00001974"/>
    </source>
</evidence>
<keyword evidence="7" id="KW-0411">Iron-sulfur</keyword>
<keyword evidence="11" id="KW-1185">Reference proteome</keyword>
<dbReference type="Gene3D" id="3.40.50.80">
    <property type="entry name" value="Nucleotide-binding domain of ferredoxin-NADP reductase (FNR) module"/>
    <property type="match status" value="1"/>
</dbReference>
<feature type="domain" description="2Fe-2S ferredoxin-type" evidence="8">
    <location>
        <begin position="240"/>
        <end position="327"/>
    </location>
</feature>
<evidence type="ECO:0000259" key="8">
    <source>
        <dbReference type="PROSITE" id="PS51085"/>
    </source>
</evidence>
<comment type="caution">
    <text evidence="10">The sequence shown here is derived from an EMBL/GenBank/DDBJ whole genome shotgun (WGS) entry which is preliminary data.</text>
</comment>
<dbReference type="PANTHER" id="PTHR47354">
    <property type="entry name" value="NADH OXIDOREDUCTASE HCR"/>
    <property type="match status" value="1"/>
</dbReference>
<evidence type="ECO:0000313" key="10">
    <source>
        <dbReference type="EMBL" id="MFF3567392.1"/>
    </source>
</evidence>
<dbReference type="InterPro" id="IPR039261">
    <property type="entry name" value="FNR_nucleotide-bd"/>
</dbReference>
<dbReference type="Proteomes" id="UP001601992">
    <property type="component" value="Unassembled WGS sequence"/>
</dbReference>
<protein>
    <submittedName>
        <fullName evidence="10">PDR/VanB family oxidoreductase</fullName>
    </submittedName>
</protein>
<keyword evidence="2" id="KW-0285">Flavoprotein</keyword>
<dbReference type="RefSeq" id="WP_245567918.1">
    <property type="nucleotide sequence ID" value="NZ_JBIAQY010000002.1"/>
</dbReference>
<keyword evidence="5" id="KW-0560">Oxidoreductase</keyword>
<dbReference type="InterPro" id="IPR017938">
    <property type="entry name" value="Riboflavin_synthase-like_b-brl"/>
</dbReference>
<evidence type="ECO:0000256" key="2">
    <source>
        <dbReference type="ARBA" id="ARBA00022630"/>
    </source>
</evidence>
<dbReference type="Pfam" id="PF00111">
    <property type="entry name" value="Fer2"/>
    <property type="match status" value="1"/>
</dbReference>
<name>A0ABW6RTS2_9NOCA</name>
<evidence type="ECO:0000256" key="7">
    <source>
        <dbReference type="ARBA" id="ARBA00023014"/>
    </source>
</evidence>
<accession>A0ABW6RTS2</accession>
<dbReference type="SUPFAM" id="SSF54292">
    <property type="entry name" value="2Fe-2S ferredoxin-like"/>
    <property type="match status" value="1"/>
</dbReference>
<dbReference type="Gene3D" id="3.10.20.30">
    <property type="match status" value="1"/>
</dbReference>
<dbReference type="PROSITE" id="PS51085">
    <property type="entry name" value="2FE2S_FER_2"/>
    <property type="match status" value="1"/>
</dbReference>
<dbReference type="InterPro" id="IPR001041">
    <property type="entry name" value="2Fe-2S_ferredoxin-type"/>
</dbReference>
<gene>
    <name evidence="10" type="ORF">ACFYXQ_06370</name>
</gene>
<dbReference type="InterPro" id="IPR006058">
    <property type="entry name" value="2Fe2S_fd_BS"/>
</dbReference>
<evidence type="ECO:0000259" key="9">
    <source>
        <dbReference type="PROSITE" id="PS51384"/>
    </source>
</evidence>
<sequence length="327" mass="35295">MGTREEVTGMGLETLELVVRQLRWEARDVVSVRLEDADGETLPGWTPGAHIDLHLANGLIRQYSLCGDPADKTGYRIAVHLAPASRGGSRYVHENLRPGQPITISLPRNNFEMLDAPNYLFLAGGIGITPLLGMIGEAQRRGADWELHYGGRTRAALAFLDELRPHGERVHILSEDREGRLDLPGLLGESRSSTLVYSCGPEGMLTAVEQFGSAWPEGTVRLERFAPTTRSTPDDAAGEQPVRVVCRRSGVTATAAPGCSILDTLEDAGVEVPSSCREGICGSCETTVLQGIPDHRDDVLSSAEQAAGKTMMICVSRALTDELVLDL</sequence>
<dbReference type="PROSITE" id="PS51384">
    <property type="entry name" value="FAD_FR"/>
    <property type="match status" value="1"/>
</dbReference>
<reference evidence="10 11" key="1">
    <citation type="submission" date="2024-10" db="EMBL/GenBank/DDBJ databases">
        <title>The Natural Products Discovery Center: Release of the First 8490 Sequenced Strains for Exploring Actinobacteria Biosynthetic Diversity.</title>
        <authorList>
            <person name="Kalkreuter E."/>
            <person name="Kautsar S.A."/>
            <person name="Yang D."/>
            <person name="Bader C.D."/>
            <person name="Teijaro C.N."/>
            <person name="Fluegel L."/>
            <person name="Davis C.M."/>
            <person name="Simpson J.R."/>
            <person name="Lauterbach L."/>
            <person name="Steele A.D."/>
            <person name="Gui C."/>
            <person name="Meng S."/>
            <person name="Li G."/>
            <person name="Viehrig K."/>
            <person name="Ye F."/>
            <person name="Su P."/>
            <person name="Kiefer A.F."/>
            <person name="Nichols A."/>
            <person name="Cepeda A.J."/>
            <person name="Yan W."/>
            <person name="Fan B."/>
            <person name="Jiang Y."/>
            <person name="Adhikari A."/>
            <person name="Zheng C.-J."/>
            <person name="Schuster L."/>
            <person name="Cowan T.M."/>
            <person name="Smanski M.J."/>
            <person name="Chevrette M.G."/>
            <person name="De Carvalho L.P.S."/>
            <person name="Shen B."/>
        </authorList>
    </citation>
    <scope>NUCLEOTIDE SEQUENCE [LARGE SCALE GENOMIC DNA]</scope>
    <source>
        <strain evidence="10 11">NPDC002593</strain>
    </source>
</reference>
<dbReference type="InterPro" id="IPR050415">
    <property type="entry name" value="MRET"/>
</dbReference>
<dbReference type="CDD" id="cd06185">
    <property type="entry name" value="PDR_like"/>
    <property type="match status" value="1"/>
</dbReference>
<evidence type="ECO:0000256" key="6">
    <source>
        <dbReference type="ARBA" id="ARBA00023004"/>
    </source>
</evidence>
<dbReference type="PANTHER" id="PTHR47354:SF1">
    <property type="entry name" value="CARNITINE MONOOXYGENASE REDUCTASE SUBUNIT"/>
    <property type="match status" value="1"/>
</dbReference>
<keyword evidence="6" id="KW-0408">Iron</keyword>
<feature type="domain" description="FAD-binding FR-type" evidence="9">
    <location>
        <begin position="12"/>
        <end position="114"/>
    </location>
</feature>
<evidence type="ECO:0000256" key="5">
    <source>
        <dbReference type="ARBA" id="ARBA00023002"/>
    </source>
</evidence>
<dbReference type="InterPro" id="IPR017927">
    <property type="entry name" value="FAD-bd_FR_type"/>
</dbReference>
<evidence type="ECO:0000256" key="4">
    <source>
        <dbReference type="ARBA" id="ARBA00022723"/>
    </source>
</evidence>
<dbReference type="EMBL" id="JBIAQY010000002">
    <property type="protein sequence ID" value="MFF3567392.1"/>
    <property type="molecule type" value="Genomic_DNA"/>
</dbReference>
<proteinExistence type="predicted"/>
<keyword evidence="3" id="KW-0001">2Fe-2S</keyword>
<dbReference type="PRINTS" id="PR00409">
    <property type="entry name" value="PHDIOXRDTASE"/>
</dbReference>
<evidence type="ECO:0000256" key="3">
    <source>
        <dbReference type="ARBA" id="ARBA00022714"/>
    </source>
</evidence>
<keyword evidence="4" id="KW-0479">Metal-binding</keyword>
<dbReference type="PROSITE" id="PS00197">
    <property type="entry name" value="2FE2S_FER_1"/>
    <property type="match status" value="1"/>
</dbReference>
<dbReference type="Gene3D" id="2.40.30.10">
    <property type="entry name" value="Translation factors"/>
    <property type="match status" value="1"/>
</dbReference>
<dbReference type="CDD" id="cd00207">
    <property type="entry name" value="fer2"/>
    <property type="match status" value="1"/>
</dbReference>
<comment type="cofactor">
    <cofactor evidence="1">
        <name>FAD</name>
        <dbReference type="ChEBI" id="CHEBI:57692"/>
    </cofactor>
</comment>